<gene>
    <name evidence="2" type="ORF">OGATHE_003001</name>
</gene>
<dbReference type="AlphaFoldDB" id="A0A9P8T8F8"/>
<reference evidence="2" key="2">
    <citation type="submission" date="2021-01" db="EMBL/GenBank/DDBJ databases">
        <authorList>
            <person name="Schikora-Tamarit M.A."/>
        </authorList>
    </citation>
    <scope>NUCLEOTIDE SEQUENCE</scope>
    <source>
        <strain evidence="2">NCAIM Y.01608</strain>
    </source>
</reference>
<proteinExistence type="predicted"/>
<keyword evidence="3" id="KW-1185">Reference proteome</keyword>
<organism evidence="2 3">
    <name type="scientific">Ogataea polymorpha</name>
    <dbReference type="NCBI Taxonomy" id="460523"/>
    <lineage>
        <taxon>Eukaryota</taxon>
        <taxon>Fungi</taxon>
        <taxon>Dikarya</taxon>
        <taxon>Ascomycota</taxon>
        <taxon>Saccharomycotina</taxon>
        <taxon>Pichiomycetes</taxon>
        <taxon>Pichiales</taxon>
        <taxon>Pichiaceae</taxon>
        <taxon>Ogataea</taxon>
    </lineage>
</organism>
<evidence type="ECO:0000313" key="3">
    <source>
        <dbReference type="Proteomes" id="UP000788993"/>
    </source>
</evidence>
<protein>
    <submittedName>
        <fullName evidence="2">Uncharacterized protein</fullName>
    </submittedName>
</protein>
<reference evidence="2" key="1">
    <citation type="journal article" date="2021" name="Open Biol.">
        <title>Shared evolutionary footprints suggest mitochondrial oxidative damage underlies multiple complex I losses in fungi.</title>
        <authorList>
            <person name="Schikora-Tamarit M.A."/>
            <person name="Marcet-Houben M."/>
            <person name="Nosek J."/>
            <person name="Gabaldon T."/>
        </authorList>
    </citation>
    <scope>NUCLEOTIDE SEQUENCE</scope>
    <source>
        <strain evidence="2">NCAIM Y.01608</strain>
    </source>
</reference>
<dbReference type="EMBL" id="JAEUBD010000983">
    <property type="protein sequence ID" value="KAH3670188.1"/>
    <property type="molecule type" value="Genomic_DNA"/>
</dbReference>
<feature type="compositionally biased region" description="Low complexity" evidence="1">
    <location>
        <begin position="32"/>
        <end position="45"/>
    </location>
</feature>
<sequence length="293" mass="32147">MPRLWQYEAPRIICLKNSTAVFSGSGPDSTRRSNSSPPSTYSSTRLASGGDASRPSEPSMLLETTLTAAFWPVWTLVASKTRPVEPLPSVLPNFQGPILTGFFAAPDLELGFEMPSPSAEDDTKDEAYDSCREWGIEVEKRVESEIGWPLIHKLRKFIPHHAKDEWPDGNDLKPSWSTFSPYGAVQSTTVYSPGAVDFGDRPHRSKKSGLGLPTLILINSVTKPLSPRAKAKARHETLAKWTLRCFWSPDDLRYCVAVASTITTHGTTQAYTTNRASGTLSAVYGKLMRGSGT</sequence>
<feature type="region of interest" description="Disordered" evidence="1">
    <location>
        <begin position="23"/>
        <end position="57"/>
    </location>
</feature>
<dbReference type="Proteomes" id="UP000788993">
    <property type="component" value="Unassembled WGS sequence"/>
</dbReference>
<evidence type="ECO:0000313" key="2">
    <source>
        <dbReference type="EMBL" id="KAH3670188.1"/>
    </source>
</evidence>
<evidence type="ECO:0000256" key="1">
    <source>
        <dbReference type="SAM" id="MobiDB-lite"/>
    </source>
</evidence>
<comment type="caution">
    <text evidence="2">The sequence shown here is derived from an EMBL/GenBank/DDBJ whole genome shotgun (WGS) entry which is preliminary data.</text>
</comment>
<accession>A0A9P8T8F8</accession>
<name>A0A9P8T8F8_9ASCO</name>